<dbReference type="Pfam" id="PF01590">
    <property type="entry name" value="GAF"/>
    <property type="match status" value="2"/>
</dbReference>
<dbReference type="Proteomes" id="UP000824755">
    <property type="component" value="Chromosome"/>
</dbReference>
<dbReference type="Pfam" id="PF00990">
    <property type="entry name" value="GGDEF"/>
    <property type="match status" value="1"/>
</dbReference>
<dbReference type="InterPro" id="IPR029787">
    <property type="entry name" value="Nucleotide_cyclase"/>
</dbReference>
<dbReference type="PROSITE" id="PS50887">
    <property type="entry name" value="GGDEF"/>
    <property type="match status" value="1"/>
</dbReference>
<dbReference type="PANTHER" id="PTHR33121">
    <property type="entry name" value="CYCLIC DI-GMP PHOSPHODIESTERASE PDEF"/>
    <property type="match status" value="1"/>
</dbReference>
<gene>
    <name evidence="3" type="ORF">H8L67_05190</name>
</gene>
<dbReference type="RefSeq" id="WP_220378810.1">
    <property type="nucleotide sequence ID" value="NZ_CP080544.1"/>
</dbReference>
<dbReference type="EMBL" id="CP080544">
    <property type="protein sequence ID" value="QYR52022.1"/>
    <property type="molecule type" value="Genomic_DNA"/>
</dbReference>
<protein>
    <submittedName>
        <fullName evidence="3">EAL domain-containing protein</fullName>
    </submittedName>
</protein>
<dbReference type="InterPro" id="IPR000160">
    <property type="entry name" value="GGDEF_dom"/>
</dbReference>
<dbReference type="Gene3D" id="3.30.450.40">
    <property type="match status" value="2"/>
</dbReference>
<dbReference type="CDD" id="cd01948">
    <property type="entry name" value="EAL"/>
    <property type="match status" value="1"/>
</dbReference>
<dbReference type="InterPro" id="IPR001633">
    <property type="entry name" value="EAL_dom"/>
</dbReference>
<dbReference type="InterPro" id="IPR029016">
    <property type="entry name" value="GAF-like_dom_sf"/>
</dbReference>
<dbReference type="NCBIfam" id="TIGR00254">
    <property type="entry name" value="GGDEF"/>
    <property type="match status" value="1"/>
</dbReference>
<dbReference type="SUPFAM" id="SSF55781">
    <property type="entry name" value="GAF domain-like"/>
    <property type="match status" value="2"/>
</dbReference>
<dbReference type="InterPro" id="IPR035919">
    <property type="entry name" value="EAL_sf"/>
</dbReference>
<organism evidence="3 4">
    <name type="scientific">Lysobacter soyae</name>
    <dbReference type="NCBI Taxonomy" id="2764185"/>
    <lineage>
        <taxon>Bacteria</taxon>
        <taxon>Pseudomonadati</taxon>
        <taxon>Pseudomonadota</taxon>
        <taxon>Gammaproteobacteria</taxon>
        <taxon>Lysobacterales</taxon>
        <taxon>Lysobacteraceae</taxon>
        <taxon>Lysobacter</taxon>
    </lineage>
</organism>
<dbReference type="SMART" id="SM00065">
    <property type="entry name" value="GAF"/>
    <property type="match status" value="2"/>
</dbReference>
<accession>A0ABX8WLP3</accession>
<dbReference type="InterPro" id="IPR003018">
    <property type="entry name" value="GAF"/>
</dbReference>
<dbReference type="CDD" id="cd01949">
    <property type="entry name" value="GGDEF"/>
    <property type="match status" value="1"/>
</dbReference>
<dbReference type="PROSITE" id="PS50883">
    <property type="entry name" value="EAL"/>
    <property type="match status" value="1"/>
</dbReference>
<evidence type="ECO:0000259" key="2">
    <source>
        <dbReference type="PROSITE" id="PS50887"/>
    </source>
</evidence>
<evidence type="ECO:0000259" key="1">
    <source>
        <dbReference type="PROSITE" id="PS50883"/>
    </source>
</evidence>
<reference evidence="3 4" key="1">
    <citation type="submission" date="2021-08" db="EMBL/GenBank/DDBJ databases">
        <title>Lysobacter sp. strain CJ11 Genome sequencing and assembly.</title>
        <authorList>
            <person name="Kim I."/>
        </authorList>
    </citation>
    <scope>NUCLEOTIDE SEQUENCE [LARGE SCALE GENOMIC DNA]</scope>
    <source>
        <strain evidence="3 4">CJ11</strain>
    </source>
</reference>
<dbReference type="InterPro" id="IPR043128">
    <property type="entry name" value="Rev_trsase/Diguanyl_cyclase"/>
</dbReference>
<dbReference type="InterPro" id="IPR050706">
    <property type="entry name" value="Cyclic-di-GMP_PDE-like"/>
</dbReference>
<dbReference type="Pfam" id="PF00563">
    <property type="entry name" value="EAL"/>
    <property type="match status" value="1"/>
</dbReference>
<dbReference type="Gene3D" id="3.30.70.270">
    <property type="match status" value="1"/>
</dbReference>
<feature type="domain" description="GGDEF" evidence="2">
    <location>
        <begin position="566"/>
        <end position="699"/>
    </location>
</feature>
<keyword evidence="4" id="KW-1185">Reference proteome</keyword>
<feature type="domain" description="EAL" evidence="1">
    <location>
        <begin position="708"/>
        <end position="950"/>
    </location>
</feature>
<evidence type="ECO:0000313" key="3">
    <source>
        <dbReference type="EMBL" id="QYR52022.1"/>
    </source>
</evidence>
<dbReference type="SUPFAM" id="SSF141868">
    <property type="entry name" value="EAL domain-like"/>
    <property type="match status" value="1"/>
</dbReference>
<dbReference type="SUPFAM" id="SSF55073">
    <property type="entry name" value="Nucleotide cyclase"/>
    <property type="match status" value="1"/>
</dbReference>
<name>A0ABX8WLP3_9GAMM</name>
<dbReference type="Gene3D" id="3.20.20.450">
    <property type="entry name" value="EAL domain"/>
    <property type="match status" value="1"/>
</dbReference>
<evidence type="ECO:0000313" key="4">
    <source>
        <dbReference type="Proteomes" id="UP000824755"/>
    </source>
</evidence>
<dbReference type="PANTHER" id="PTHR33121:SF70">
    <property type="entry name" value="SIGNALING PROTEIN YKOW"/>
    <property type="match status" value="1"/>
</dbReference>
<dbReference type="SMART" id="SM00052">
    <property type="entry name" value="EAL"/>
    <property type="match status" value="1"/>
</dbReference>
<sequence length="950" mass="105861">MGVVSSTTIVGESNGCAEFPRIARFLREIGAILPDGAAVAGAWVFAGASAACSSGADRKNLETFALSALEQAYPLEPYLKVWTSGRRKQAFVVRVPAGATLEASIWNFAVSQFESVLDSERADRQVQALDASKQLQQALFNISEVVQSDATMDEVLEIIHKDVAQLMYARNFMVLTWDRETDLVQLRYFIDEMDQATKVASREPKPASKMTESLAVKMMVVGKPLLGPSDDLCIEYGISTDPRYGSPSKAWLGVPMLSRGVVRGAIVVQSYEKEAEYSEESLRILEFVAQHLQMALDQRREFDALEARVIERTRQLRQANAVLQSEISERQRGEALQRTLFRISELSTAPISGERFFAEVHEIISKLVECQNFFIALLDDTGEYLELVYRIDLQDTTPKRRHRLNSVTDYVVTHGRPTLLDRNGVQAMIDSGQVVPSGEVPYSWLGVPLRKDNMVIGAMVVQSYDPGVTYSERDLELFVFAAQQVGGALARRAAVGELEDRVERRTQELARSNRALLAEIAERIRVEDRLHHQAQHDVLTGLANRRQLLDRLSRDMRNARSDGTAPSFAVLYLDMDQFKLVNDSMGHAAGDEMLVDVARRLQDHVRPDDLVARLGGDEFAILTEHFDDPLVIESMAARILSAFERPLRIHDRELFPSASIGIAYWREGYVNGEELLRDADAAMYRAKALGRGKFMVFDEEMRAESMRLLDLEADLRRAINNESFEVVYQPVVAIDRATVVGHEALVRWIAPDGRRILPDRFIGMGEDSGLIQAVDWLVYKKVAARLANAGDTYVSINVSPQHFQSGDFVERLIAMMNDAGADLNRLRIEITESALMEDDGLAMEVLMKLRRSGIKTLLDDFGTGYSALSYLRRFPLYGIKVDRSFVSGMSADGDGSSEALVNAIVAMSHALDLECVAEGVETEYQAQRLVAAGCGYAQGFLYGRPGSLDP</sequence>
<proteinExistence type="predicted"/>
<dbReference type="SMART" id="SM00267">
    <property type="entry name" value="GGDEF"/>
    <property type="match status" value="1"/>
</dbReference>